<dbReference type="AlphaFoldDB" id="A0A5C3N2T6"/>
<protein>
    <submittedName>
        <fullName evidence="1">Uncharacterized protein</fullName>
    </submittedName>
</protein>
<accession>A0A5C3N2T6</accession>
<sequence>MPLPETAAMQPDPLPLELLEYRFRTLALTSLLKIQPFLHAFEDSAIASKRSVRHVFLTIEAGLPITVMSRWYIVTRFLEAIAANVETLVLSTEGSEYGNGIVQALMLVKLGFPRLTHLTLVVPWIYHDIPHHPASAPPFMRHELCPGLTHIHFALGTPMDLLSSYKPLSCLLSLSPSASLQSVRLSGISGRGLPIFLRHFLRLREGLPPSGLFLPFPMHPLPLSVRSCIIQLGRDQEGMDDPSTIPELTDIISMNNERGSVKFKLLPPARAMNGQSRKEIWLQVQAHERDIDEDWKLDSDP</sequence>
<name>A0A5C3N2T6_9AGAM</name>
<reference evidence="1 2" key="1">
    <citation type="journal article" date="2019" name="Nat. Ecol. Evol.">
        <title>Megaphylogeny resolves global patterns of mushroom evolution.</title>
        <authorList>
            <person name="Varga T."/>
            <person name="Krizsan K."/>
            <person name="Foldi C."/>
            <person name="Dima B."/>
            <person name="Sanchez-Garcia M."/>
            <person name="Sanchez-Ramirez S."/>
            <person name="Szollosi G.J."/>
            <person name="Szarkandi J.G."/>
            <person name="Papp V."/>
            <person name="Albert L."/>
            <person name="Andreopoulos W."/>
            <person name="Angelini C."/>
            <person name="Antonin V."/>
            <person name="Barry K.W."/>
            <person name="Bougher N.L."/>
            <person name="Buchanan P."/>
            <person name="Buyck B."/>
            <person name="Bense V."/>
            <person name="Catcheside P."/>
            <person name="Chovatia M."/>
            <person name="Cooper J."/>
            <person name="Damon W."/>
            <person name="Desjardin D."/>
            <person name="Finy P."/>
            <person name="Geml J."/>
            <person name="Haridas S."/>
            <person name="Hughes K."/>
            <person name="Justo A."/>
            <person name="Karasinski D."/>
            <person name="Kautmanova I."/>
            <person name="Kiss B."/>
            <person name="Kocsube S."/>
            <person name="Kotiranta H."/>
            <person name="LaButti K.M."/>
            <person name="Lechner B.E."/>
            <person name="Liimatainen K."/>
            <person name="Lipzen A."/>
            <person name="Lukacs Z."/>
            <person name="Mihaltcheva S."/>
            <person name="Morgado L.N."/>
            <person name="Niskanen T."/>
            <person name="Noordeloos M.E."/>
            <person name="Ohm R.A."/>
            <person name="Ortiz-Santana B."/>
            <person name="Ovrebo C."/>
            <person name="Racz N."/>
            <person name="Riley R."/>
            <person name="Savchenko A."/>
            <person name="Shiryaev A."/>
            <person name="Soop K."/>
            <person name="Spirin V."/>
            <person name="Szebenyi C."/>
            <person name="Tomsovsky M."/>
            <person name="Tulloss R.E."/>
            <person name="Uehling J."/>
            <person name="Grigoriev I.V."/>
            <person name="Vagvolgyi C."/>
            <person name="Papp T."/>
            <person name="Martin F.M."/>
            <person name="Miettinen O."/>
            <person name="Hibbett D.S."/>
            <person name="Nagy L.G."/>
        </authorList>
    </citation>
    <scope>NUCLEOTIDE SEQUENCE [LARGE SCALE GENOMIC DNA]</scope>
    <source>
        <strain evidence="1 2">OMC1185</strain>
    </source>
</reference>
<gene>
    <name evidence="1" type="ORF">OE88DRAFT_1537635</name>
</gene>
<proteinExistence type="predicted"/>
<evidence type="ECO:0000313" key="2">
    <source>
        <dbReference type="Proteomes" id="UP000305948"/>
    </source>
</evidence>
<dbReference type="Proteomes" id="UP000305948">
    <property type="component" value="Unassembled WGS sequence"/>
</dbReference>
<evidence type="ECO:0000313" key="1">
    <source>
        <dbReference type="EMBL" id="TFK51352.1"/>
    </source>
</evidence>
<organism evidence="1 2">
    <name type="scientific">Heliocybe sulcata</name>
    <dbReference type="NCBI Taxonomy" id="5364"/>
    <lineage>
        <taxon>Eukaryota</taxon>
        <taxon>Fungi</taxon>
        <taxon>Dikarya</taxon>
        <taxon>Basidiomycota</taxon>
        <taxon>Agaricomycotina</taxon>
        <taxon>Agaricomycetes</taxon>
        <taxon>Gloeophyllales</taxon>
        <taxon>Gloeophyllaceae</taxon>
        <taxon>Heliocybe</taxon>
    </lineage>
</organism>
<keyword evidence="2" id="KW-1185">Reference proteome</keyword>
<dbReference type="EMBL" id="ML213511">
    <property type="protein sequence ID" value="TFK51352.1"/>
    <property type="molecule type" value="Genomic_DNA"/>
</dbReference>